<dbReference type="Proteomes" id="UP000199800">
    <property type="component" value="Unassembled WGS sequence"/>
</dbReference>
<dbReference type="STRING" id="29364.SAMN04487772_12912"/>
<protein>
    <recommendedName>
        <fullName evidence="3">TniQ protein</fullName>
    </recommendedName>
</protein>
<name>A0A1I0F9N8_9FIRM</name>
<dbReference type="EMBL" id="FOHN01000029">
    <property type="protein sequence ID" value="SET54904.1"/>
    <property type="molecule type" value="Genomic_DNA"/>
</dbReference>
<reference evidence="1 2" key="1">
    <citation type="submission" date="2016-10" db="EMBL/GenBank/DDBJ databases">
        <authorList>
            <person name="de Groot N.N."/>
        </authorList>
    </citation>
    <scope>NUCLEOTIDE SEQUENCE [LARGE SCALE GENOMIC DNA]</scope>
    <source>
        <strain evidence="1 2">DSM 1801</strain>
    </source>
</reference>
<proteinExistence type="predicted"/>
<evidence type="ECO:0000313" key="1">
    <source>
        <dbReference type="EMBL" id="SET54904.1"/>
    </source>
</evidence>
<evidence type="ECO:0000313" key="2">
    <source>
        <dbReference type="Proteomes" id="UP000199800"/>
    </source>
</evidence>
<evidence type="ECO:0008006" key="3">
    <source>
        <dbReference type="Google" id="ProtNLM"/>
    </source>
</evidence>
<keyword evidence="2" id="KW-1185">Reference proteome</keyword>
<sequence length="445" mass="53515">MNNKGYIWDSKWIWPYESLYGMISKFAYINVLYGDSMFDLLNVNGCKKSMTNYYYNNYMIISKFKLDFIKVSDLLQFDIIRELLEWVKELLYPLTPKSFPYSFIFSNEQWFRKTFSYCPECMKYGYHSIYHQLEFTEHCFIHKGVHLQESCPSCGEKISYAIQSKRGLTPFSCQCGHRLFEGNPLDTMNLWENPILTRKNENIPLRKPSRNYWVLLPHDKDSMYWNQLNKGMKEQLEDLCVIEKIDMKPHYKFTFDDNGREASALKYGMDELYFKGMIQMKRRIRKVFRIHPNRMAQHALTKGYKVSDIGPESTAYLVWVKMNLGIKIMDFIDSYQEVYFNTHMYSSMIGEKACYNDLASIRILDRDYPGKWRDIIYDRVVYRVILIKLWKSYQLYLEDIQERYIDIKDMLLRDLFENYWIALRDRTQVLFNLEDGSGEIWVVEK</sequence>
<organism evidence="1 2">
    <name type="scientific">[Clostridium] polysaccharolyticum</name>
    <dbReference type="NCBI Taxonomy" id="29364"/>
    <lineage>
        <taxon>Bacteria</taxon>
        <taxon>Bacillati</taxon>
        <taxon>Bacillota</taxon>
        <taxon>Clostridia</taxon>
        <taxon>Lachnospirales</taxon>
        <taxon>Lachnospiraceae</taxon>
    </lineage>
</organism>
<accession>A0A1I0F9N8</accession>
<dbReference type="RefSeq" id="WP_092478761.1">
    <property type="nucleotide sequence ID" value="NZ_FOHN01000029.1"/>
</dbReference>
<gene>
    <name evidence="1" type="ORF">SAMN04487772_12912</name>
</gene>
<dbReference type="OrthoDB" id="2543325at2"/>
<dbReference type="AlphaFoldDB" id="A0A1I0F9N8"/>